<dbReference type="Gene3D" id="1.25.10.10">
    <property type="entry name" value="Leucine-rich Repeat Variant"/>
    <property type="match status" value="1"/>
</dbReference>
<evidence type="ECO:0000259" key="3">
    <source>
        <dbReference type="Pfam" id="PF08609"/>
    </source>
</evidence>
<comment type="similarity">
    <text evidence="1">Belongs to the FES1 family.</text>
</comment>
<sequence>MESLLHWAIQHSDTTTPPTTSTLEAQARLRSLDPGIIETILGQPDAAKMRQSLALAQDQGRSRAERVQALDDLEMLVESLDNANDLAPLGLWKPLLGLLQSEEEEIRRAALWVAGTAVHNNPQSQSDFLALDPLPAVLGFVRDGEGETRARAVYALSGAVGHNPTAVGRMEELGGWRVLKNALEDPAPKVRVKVAFLLNTLLLLDTPQTQDQAHAYAHDTSVAPYPRAQKEFTTQTTKGRTRAAFKAEGIVDTLIEILSREGEEEEDLREKTGRCLLTFLEGGDDAWTGEQKETLRKALGVHSGGKLGLDQEEWERLTGSVR</sequence>
<dbReference type="InterPro" id="IPR011989">
    <property type="entry name" value="ARM-like"/>
</dbReference>
<keyword evidence="2" id="KW-0677">Repeat</keyword>
<dbReference type="EMBL" id="JH795859">
    <property type="protein sequence ID" value="EJU03452.1"/>
    <property type="molecule type" value="Genomic_DNA"/>
</dbReference>
<name>M5GBL4_DACPD</name>
<evidence type="ECO:0000256" key="2">
    <source>
        <dbReference type="ARBA" id="ARBA00022737"/>
    </source>
</evidence>
<dbReference type="RefSeq" id="XP_040630346.1">
    <property type="nucleotide sequence ID" value="XM_040769893.1"/>
</dbReference>
<dbReference type="GO" id="GO:0000774">
    <property type="term" value="F:adenyl-nucleotide exchange factor activity"/>
    <property type="evidence" value="ECO:0007669"/>
    <property type="project" value="TreeGrafter"/>
</dbReference>
<dbReference type="PANTHER" id="PTHR19316">
    <property type="entry name" value="PROTEIN FOLDING REGULATOR"/>
    <property type="match status" value="1"/>
</dbReference>
<accession>M5GBL4</accession>
<dbReference type="InterPro" id="IPR013918">
    <property type="entry name" value="Nucleotide_exch_fac_Fes1"/>
</dbReference>
<dbReference type="Pfam" id="PF08609">
    <property type="entry name" value="Fes1"/>
    <property type="match status" value="1"/>
</dbReference>
<dbReference type="OMA" id="LHWSIAN"/>
<dbReference type="InterPro" id="IPR050693">
    <property type="entry name" value="Hsp70_NEF-Inhibitors"/>
</dbReference>
<protein>
    <submittedName>
        <fullName evidence="4">ARM repeat-containing protein</fullName>
    </submittedName>
</protein>
<keyword evidence="5" id="KW-1185">Reference proteome</keyword>
<dbReference type="OrthoDB" id="10250458at2759"/>
<dbReference type="STRING" id="1858805.M5GBL4"/>
<proteinExistence type="inferred from homology"/>
<dbReference type="GO" id="GO:0005783">
    <property type="term" value="C:endoplasmic reticulum"/>
    <property type="evidence" value="ECO:0007669"/>
    <property type="project" value="TreeGrafter"/>
</dbReference>
<reference evidence="4 5" key="1">
    <citation type="journal article" date="2012" name="Science">
        <title>The Paleozoic origin of enzymatic lignin decomposition reconstructed from 31 fungal genomes.</title>
        <authorList>
            <person name="Floudas D."/>
            <person name="Binder M."/>
            <person name="Riley R."/>
            <person name="Barry K."/>
            <person name="Blanchette R.A."/>
            <person name="Henrissat B."/>
            <person name="Martinez A.T."/>
            <person name="Otillar R."/>
            <person name="Spatafora J.W."/>
            <person name="Yadav J.S."/>
            <person name="Aerts A."/>
            <person name="Benoit I."/>
            <person name="Boyd A."/>
            <person name="Carlson A."/>
            <person name="Copeland A."/>
            <person name="Coutinho P.M."/>
            <person name="de Vries R.P."/>
            <person name="Ferreira P."/>
            <person name="Findley K."/>
            <person name="Foster B."/>
            <person name="Gaskell J."/>
            <person name="Glotzer D."/>
            <person name="Gorecki P."/>
            <person name="Heitman J."/>
            <person name="Hesse C."/>
            <person name="Hori C."/>
            <person name="Igarashi K."/>
            <person name="Jurgens J.A."/>
            <person name="Kallen N."/>
            <person name="Kersten P."/>
            <person name="Kohler A."/>
            <person name="Kuees U."/>
            <person name="Kumar T.K.A."/>
            <person name="Kuo A."/>
            <person name="LaButti K."/>
            <person name="Larrondo L.F."/>
            <person name="Lindquist E."/>
            <person name="Ling A."/>
            <person name="Lombard V."/>
            <person name="Lucas S."/>
            <person name="Lundell T."/>
            <person name="Martin R."/>
            <person name="McLaughlin D.J."/>
            <person name="Morgenstern I."/>
            <person name="Morin E."/>
            <person name="Murat C."/>
            <person name="Nagy L.G."/>
            <person name="Nolan M."/>
            <person name="Ohm R.A."/>
            <person name="Patyshakuliyeva A."/>
            <person name="Rokas A."/>
            <person name="Ruiz-Duenas F.J."/>
            <person name="Sabat G."/>
            <person name="Salamov A."/>
            <person name="Samejima M."/>
            <person name="Schmutz J."/>
            <person name="Slot J.C."/>
            <person name="St John F."/>
            <person name="Stenlid J."/>
            <person name="Sun H."/>
            <person name="Sun S."/>
            <person name="Syed K."/>
            <person name="Tsang A."/>
            <person name="Wiebenga A."/>
            <person name="Young D."/>
            <person name="Pisabarro A."/>
            <person name="Eastwood D.C."/>
            <person name="Martin F."/>
            <person name="Cullen D."/>
            <person name="Grigoriev I.V."/>
            <person name="Hibbett D.S."/>
        </authorList>
    </citation>
    <scope>NUCLEOTIDE SEQUENCE [LARGE SCALE GENOMIC DNA]</scope>
    <source>
        <strain evidence="4 5">DJM-731 SS1</strain>
    </source>
</reference>
<dbReference type="GeneID" id="63684955"/>
<feature type="domain" description="Nucleotide exchange factor Fes1" evidence="3">
    <location>
        <begin position="1"/>
        <end position="86"/>
    </location>
</feature>
<dbReference type="AlphaFoldDB" id="M5GBL4"/>
<dbReference type="SUPFAM" id="SSF48371">
    <property type="entry name" value="ARM repeat"/>
    <property type="match status" value="1"/>
</dbReference>
<dbReference type="HOGENOM" id="CLU_046722_0_0_1"/>
<dbReference type="InterPro" id="IPR016024">
    <property type="entry name" value="ARM-type_fold"/>
</dbReference>
<evidence type="ECO:0000313" key="4">
    <source>
        <dbReference type="EMBL" id="EJU03452.1"/>
    </source>
</evidence>
<dbReference type="PANTHER" id="PTHR19316:SF18">
    <property type="entry name" value="HSP70-BINDING PROTEIN 1"/>
    <property type="match status" value="1"/>
</dbReference>
<evidence type="ECO:0000313" key="5">
    <source>
        <dbReference type="Proteomes" id="UP000030653"/>
    </source>
</evidence>
<gene>
    <name evidence="4" type="ORF">DACRYDRAFT_114854</name>
</gene>
<organism evidence="4 5">
    <name type="scientific">Dacryopinax primogenitus (strain DJM 731)</name>
    <name type="common">Brown rot fungus</name>
    <dbReference type="NCBI Taxonomy" id="1858805"/>
    <lineage>
        <taxon>Eukaryota</taxon>
        <taxon>Fungi</taxon>
        <taxon>Dikarya</taxon>
        <taxon>Basidiomycota</taxon>
        <taxon>Agaricomycotina</taxon>
        <taxon>Dacrymycetes</taxon>
        <taxon>Dacrymycetales</taxon>
        <taxon>Dacrymycetaceae</taxon>
        <taxon>Dacryopinax</taxon>
    </lineage>
</organism>
<dbReference type="Proteomes" id="UP000030653">
    <property type="component" value="Unassembled WGS sequence"/>
</dbReference>
<evidence type="ECO:0000256" key="1">
    <source>
        <dbReference type="ARBA" id="ARBA00011045"/>
    </source>
</evidence>